<protein>
    <submittedName>
        <fullName evidence="2">Uncharacterized protein</fullName>
    </submittedName>
</protein>
<feature type="region of interest" description="Disordered" evidence="1">
    <location>
        <begin position="169"/>
        <end position="205"/>
    </location>
</feature>
<evidence type="ECO:0000313" key="2">
    <source>
        <dbReference type="EMBL" id="OSD00169.1"/>
    </source>
</evidence>
<accession>A0A1Y2IGA2</accession>
<name>A0A1Y2IGA2_TRAC3</name>
<proteinExistence type="predicted"/>
<dbReference type="AlphaFoldDB" id="A0A1Y2IGA2"/>
<organism evidence="2 3">
    <name type="scientific">Trametes coccinea (strain BRFM310)</name>
    <name type="common">Pycnoporus coccineus</name>
    <dbReference type="NCBI Taxonomy" id="1353009"/>
    <lineage>
        <taxon>Eukaryota</taxon>
        <taxon>Fungi</taxon>
        <taxon>Dikarya</taxon>
        <taxon>Basidiomycota</taxon>
        <taxon>Agaricomycotina</taxon>
        <taxon>Agaricomycetes</taxon>
        <taxon>Polyporales</taxon>
        <taxon>Polyporaceae</taxon>
        <taxon>Trametes</taxon>
    </lineage>
</organism>
<evidence type="ECO:0000256" key="1">
    <source>
        <dbReference type="SAM" id="MobiDB-lite"/>
    </source>
</evidence>
<dbReference type="EMBL" id="KZ084121">
    <property type="protein sequence ID" value="OSD00169.1"/>
    <property type="molecule type" value="Genomic_DNA"/>
</dbReference>
<reference evidence="2 3" key="1">
    <citation type="journal article" date="2015" name="Biotechnol. Biofuels">
        <title>Enhanced degradation of softwood versus hardwood by the white-rot fungus Pycnoporus coccineus.</title>
        <authorList>
            <person name="Couturier M."/>
            <person name="Navarro D."/>
            <person name="Chevret D."/>
            <person name="Henrissat B."/>
            <person name="Piumi F."/>
            <person name="Ruiz-Duenas F.J."/>
            <person name="Martinez A.T."/>
            <person name="Grigoriev I.V."/>
            <person name="Riley R."/>
            <person name="Lipzen A."/>
            <person name="Berrin J.G."/>
            <person name="Master E.R."/>
            <person name="Rosso M.N."/>
        </authorList>
    </citation>
    <scope>NUCLEOTIDE SEQUENCE [LARGE SCALE GENOMIC DNA]</scope>
    <source>
        <strain evidence="2 3">BRFM310</strain>
    </source>
</reference>
<feature type="region of interest" description="Disordered" evidence="1">
    <location>
        <begin position="244"/>
        <end position="281"/>
    </location>
</feature>
<keyword evidence="3" id="KW-1185">Reference proteome</keyword>
<evidence type="ECO:0000313" key="3">
    <source>
        <dbReference type="Proteomes" id="UP000193067"/>
    </source>
</evidence>
<gene>
    <name evidence="2" type="ORF">PYCCODRAFT_720025</name>
</gene>
<dbReference type="Proteomes" id="UP000193067">
    <property type="component" value="Unassembled WGS sequence"/>
</dbReference>
<feature type="compositionally biased region" description="Low complexity" evidence="1">
    <location>
        <begin position="183"/>
        <end position="205"/>
    </location>
</feature>
<sequence length="281" mass="31049">MGVMGMPDLDWLEMTVVKLFYGGIDGRARPRARVAESEWLRPLDSSLLLLLLLPPVLLLLLLCECCCPRRGSVSAPLSLSSHHKPWYRCFLPHKIFACPILWPSSASFVISLLITSHRLPAQLPQDSLPLPASPSWTGRAYLLVYIPFQSTVLTAITSSAILLSRTLRPATTSRPDPRRRLRNSSTTNNNNTNNTNSLSITNKNTSTPLPILSTATALLHSTSITRSTRTKLTIRAPTVVSPTRVCSPRRLPSLADTRHPETLRRPPRPRLLPTNATSTTA</sequence>